<reference evidence="1" key="1">
    <citation type="submission" date="2019-06" db="EMBL/GenBank/DDBJ databases">
        <authorList>
            <consortium name="Pathogen Informatics"/>
        </authorList>
    </citation>
    <scope>NUCLEOTIDE SEQUENCE</scope>
    <source>
        <strain evidence="1">NCTC6947</strain>
    </source>
</reference>
<keyword evidence="1" id="KW-0449">Lipoprotein</keyword>
<name>A0A509BDY9_9ENTR</name>
<protein>
    <submittedName>
        <fullName evidence="1">Lipoprotein</fullName>
    </submittedName>
</protein>
<dbReference type="AlphaFoldDB" id="A0A509BDY9"/>
<organism evidence="1">
    <name type="scientific">Salmonella sp. NCTC 6947</name>
    <dbReference type="NCBI Taxonomy" id="2583581"/>
    <lineage>
        <taxon>Bacteria</taxon>
        <taxon>Pseudomonadati</taxon>
        <taxon>Pseudomonadota</taxon>
        <taxon>Gammaproteobacteria</taxon>
        <taxon>Enterobacterales</taxon>
        <taxon>Enterobacteriaceae</taxon>
        <taxon>Salmonella</taxon>
    </lineage>
</organism>
<accession>A0A509BDY9</accession>
<proteinExistence type="predicted"/>
<sequence>MKRTKSIHHASFRKSWSAQHLTPVALAVTAVFMLAGCEKSDETVSLYQTLMTVQRRIRAKARSVQPRITMR</sequence>
<dbReference type="EMBL" id="CABFNZ010000003">
    <property type="protein sequence ID" value="VUC72786.1"/>
    <property type="molecule type" value="Genomic_DNA"/>
</dbReference>
<gene>
    <name evidence="1" type="ORF">NCTC6947_00743</name>
</gene>
<evidence type="ECO:0000313" key="1">
    <source>
        <dbReference type="EMBL" id="VUC72786.1"/>
    </source>
</evidence>